<dbReference type="EnsemblPlants" id="EMT18512">
    <property type="protein sequence ID" value="EMT18512"/>
    <property type="gene ID" value="F775_24251"/>
</dbReference>
<protein>
    <submittedName>
        <fullName evidence="1">Uncharacterized protein</fullName>
    </submittedName>
</protein>
<evidence type="ECO:0000313" key="1">
    <source>
        <dbReference type="EnsemblPlants" id="EMT18512"/>
    </source>
</evidence>
<dbReference type="ExpressionAtlas" id="R7W8T7">
    <property type="expression patterns" value="baseline"/>
</dbReference>
<dbReference type="InterPro" id="IPR027417">
    <property type="entry name" value="P-loop_NTPase"/>
</dbReference>
<proteinExistence type="predicted"/>
<dbReference type="AlphaFoldDB" id="R7W8T7"/>
<reference evidence="1" key="1">
    <citation type="submission" date="2015-06" db="UniProtKB">
        <authorList>
            <consortium name="EnsemblPlants"/>
        </authorList>
    </citation>
    <scope>IDENTIFICATION</scope>
</reference>
<accession>R7W8T7</accession>
<name>R7W8T7_AEGTA</name>
<organism evidence="1">
    <name type="scientific">Aegilops tauschii</name>
    <name type="common">Tausch's goatgrass</name>
    <name type="synonym">Aegilops squarrosa</name>
    <dbReference type="NCBI Taxonomy" id="37682"/>
    <lineage>
        <taxon>Eukaryota</taxon>
        <taxon>Viridiplantae</taxon>
        <taxon>Streptophyta</taxon>
        <taxon>Embryophyta</taxon>
        <taxon>Tracheophyta</taxon>
        <taxon>Spermatophyta</taxon>
        <taxon>Magnoliopsida</taxon>
        <taxon>Liliopsida</taxon>
        <taxon>Poales</taxon>
        <taxon>Poaceae</taxon>
        <taxon>BOP clade</taxon>
        <taxon>Pooideae</taxon>
        <taxon>Triticodae</taxon>
        <taxon>Triticeae</taxon>
        <taxon>Triticinae</taxon>
        <taxon>Aegilops</taxon>
    </lineage>
</organism>
<dbReference type="Gene3D" id="3.40.50.300">
    <property type="entry name" value="P-loop containing nucleotide triphosphate hydrolases"/>
    <property type="match status" value="1"/>
</dbReference>
<sequence>MELGHKTKLVRLGHPAGLLPQVLESALDAQVLRADNSSLVEDIHKEMKVLNSKLLKAKDRNTNRDYNPC</sequence>